<dbReference type="Proteomes" id="UP000053257">
    <property type="component" value="Unassembled WGS sequence"/>
</dbReference>
<dbReference type="AlphaFoldDB" id="A0A0C3S869"/>
<reference evidence="11 12" key="1">
    <citation type="journal article" date="2014" name="PLoS Genet.">
        <title>Analysis of the Phlebiopsis gigantea genome, transcriptome and secretome provides insight into its pioneer colonization strategies of wood.</title>
        <authorList>
            <person name="Hori C."/>
            <person name="Ishida T."/>
            <person name="Igarashi K."/>
            <person name="Samejima M."/>
            <person name="Suzuki H."/>
            <person name="Master E."/>
            <person name="Ferreira P."/>
            <person name="Ruiz-Duenas F.J."/>
            <person name="Held B."/>
            <person name="Canessa P."/>
            <person name="Larrondo L.F."/>
            <person name="Schmoll M."/>
            <person name="Druzhinina I.S."/>
            <person name="Kubicek C.P."/>
            <person name="Gaskell J.A."/>
            <person name="Kersten P."/>
            <person name="St John F."/>
            <person name="Glasner J."/>
            <person name="Sabat G."/>
            <person name="Splinter BonDurant S."/>
            <person name="Syed K."/>
            <person name="Yadav J."/>
            <person name="Mgbeahuruike A.C."/>
            <person name="Kovalchuk A."/>
            <person name="Asiegbu F.O."/>
            <person name="Lackner G."/>
            <person name="Hoffmeister D."/>
            <person name="Rencoret J."/>
            <person name="Gutierrez A."/>
            <person name="Sun H."/>
            <person name="Lindquist E."/>
            <person name="Barry K."/>
            <person name="Riley R."/>
            <person name="Grigoriev I.V."/>
            <person name="Henrissat B."/>
            <person name="Kues U."/>
            <person name="Berka R.M."/>
            <person name="Martinez A.T."/>
            <person name="Covert S.F."/>
            <person name="Blanchette R.A."/>
            <person name="Cullen D."/>
        </authorList>
    </citation>
    <scope>NUCLEOTIDE SEQUENCE [LARGE SCALE GENOMIC DNA]</scope>
    <source>
        <strain evidence="11 12">11061_1 CR5-6</strain>
    </source>
</reference>
<keyword evidence="7 9" id="KW-0408">Iron</keyword>
<dbReference type="PANTHER" id="PTHR24305:SF166">
    <property type="entry name" value="CYTOCHROME P450 12A4, MITOCHONDRIAL-RELATED"/>
    <property type="match status" value="1"/>
</dbReference>
<dbReference type="InterPro" id="IPR001128">
    <property type="entry name" value="Cyt_P450"/>
</dbReference>
<evidence type="ECO:0000256" key="8">
    <source>
        <dbReference type="ARBA" id="ARBA00023033"/>
    </source>
</evidence>
<dbReference type="PANTHER" id="PTHR24305">
    <property type="entry name" value="CYTOCHROME P450"/>
    <property type="match status" value="1"/>
</dbReference>
<gene>
    <name evidence="11" type="ORF">PHLGIDRAFT_44362</name>
</gene>
<dbReference type="GO" id="GO:0005506">
    <property type="term" value="F:iron ion binding"/>
    <property type="evidence" value="ECO:0007669"/>
    <property type="project" value="InterPro"/>
</dbReference>
<evidence type="ECO:0000256" key="1">
    <source>
        <dbReference type="ARBA" id="ARBA00001971"/>
    </source>
</evidence>
<evidence type="ECO:0000256" key="4">
    <source>
        <dbReference type="ARBA" id="ARBA00022617"/>
    </source>
</evidence>
<keyword evidence="8 10" id="KW-0503">Monooxygenase</keyword>
<feature type="non-terminal residue" evidence="11">
    <location>
        <position position="428"/>
    </location>
</feature>
<dbReference type="Pfam" id="PF00067">
    <property type="entry name" value="p450"/>
    <property type="match status" value="2"/>
</dbReference>
<sequence>VLFFVSEYVKARRQFPGPPVANFWTGNLTETLTEDVHEKWRRWHREFGPVYQTWNGMFSRVVYIGDPNLIKKIANENWPKFPAQYKGFKPLSGSALFAQMDQERWKMQRRGLAPAFQPRTVNDQYPALNRYLHQFVDEIDTAARTNKLVDLSSLHVLLTLDFIGEVAFGTELHALRDGDNCRILQVFRDVLPELMKCGLFPLRAAIPVLKSTRVMHASIKELRKMAYAAVENARSAGKDDGVYSGSKRIFEILAHDLPRCWWRSHSPYNDIKNPEICAKLREELDRELPSNCVVPTIEQVSRLKYLQLIIKETLRYNGPGFGTFRYTPKEVEIDGIKLPANTTLALWNPQVHRDPAVWGADADMFRPERWLERTESGEEKKATPGSYFPFSYGPRKCMGEGLAMLEMLLTLSTLFKRYDLSFQPGFEM</sequence>
<dbReference type="InterPro" id="IPR002401">
    <property type="entry name" value="Cyt_P450_E_grp-I"/>
</dbReference>
<dbReference type="Gene3D" id="1.10.630.10">
    <property type="entry name" value="Cytochrome P450"/>
    <property type="match status" value="2"/>
</dbReference>
<name>A0A0C3S869_PHLG1</name>
<proteinExistence type="inferred from homology"/>
<comment type="pathway">
    <text evidence="2">Secondary metabolite biosynthesis.</text>
</comment>
<evidence type="ECO:0000256" key="2">
    <source>
        <dbReference type="ARBA" id="ARBA00005179"/>
    </source>
</evidence>
<organism evidence="11 12">
    <name type="scientific">Phlebiopsis gigantea (strain 11061_1 CR5-6)</name>
    <name type="common">White-rot fungus</name>
    <name type="synonym">Peniophora gigantea</name>
    <dbReference type="NCBI Taxonomy" id="745531"/>
    <lineage>
        <taxon>Eukaryota</taxon>
        <taxon>Fungi</taxon>
        <taxon>Dikarya</taxon>
        <taxon>Basidiomycota</taxon>
        <taxon>Agaricomycotina</taxon>
        <taxon>Agaricomycetes</taxon>
        <taxon>Polyporales</taxon>
        <taxon>Phanerochaetaceae</taxon>
        <taxon>Phlebiopsis</taxon>
    </lineage>
</organism>
<evidence type="ECO:0000256" key="3">
    <source>
        <dbReference type="ARBA" id="ARBA00010617"/>
    </source>
</evidence>
<evidence type="ECO:0000313" key="11">
    <source>
        <dbReference type="EMBL" id="KIP07182.1"/>
    </source>
</evidence>
<dbReference type="OrthoDB" id="1470350at2759"/>
<evidence type="ECO:0000256" key="6">
    <source>
        <dbReference type="ARBA" id="ARBA00023002"/>
    </source>
</evidence>
<dbReference type="SUPFAM" id="SSF48264">
    <property type="entry name" value="Cytochrome P450"/>
    <property type="match status" value="1"/>
</dbReference>
<protein>
    <recommendedName>
        <fullName evidence="13">Cytochrome P450</fullName>
    </recommendedName>
</protein>
<feature type="non-terminal residue" evidence="11">
    <location>
        <position position="1"/>
    </location>
</feature>
<comment type="cofactor">
    <cofactor evidence="1 9">
        <name>heme</name>
        <dbReference type="ChEBI" id="CHEBI:30413"/>
    </cofactor>
</comment>
<keyword evidence="12" id="KW-1185">Reference proteome</keyword>
<dbReference type="GO" id="GO:0020037">
    <property type="term" value="F:heme binding"/>
    <property type="evidence" value="ECO:0007669"/>
    <property type="project" value="InterPro"/>
</dbReference>
<keyword evidence="4 9" id="KW-0349">Heme</keyword>
<dbReference type="InterPro" id="IPR017972">
    <property type="entry name" value="Cyt_P450_CS"/>
</dbReference>
<evidence type="ECO:0008006" key="13">
    <source>
        <dbReference type="Google" id="ProtNLM"/>
    </source>
</evidence>
<feature type="binding site" description="axial binding residue" evidence="9">
    <location>
        <position position="397"/>
    </location>
    <ligand>
        <name>heme</name>
        <dbReference type="ChEBI" id="CHEBI:30413"/>
    </ligand>
    <ligandPart>
        <name>Fe</name>
        <dbReference type="ChEBI" id="CHEBI:18248"/>
    </ligandPart>
</feature>
<evidence type="ECO:0000256" key="7">
    <source>
        <dbReference type="ARBA" id="ARBA00023004"/>
    </source>
</evidence>
<dbReference type="EMBL" id="KN840502">
    <property type="protein sequence ID" value="KIP07182.1"/>
    <property type="molecule type" value="Genomic_DNA"/>
</dbReference>
<dbReference type="PRINTS" id="PR00385">
    <property type="entry name" value="P450"/>
</dbReference>
<dbReference type="GO" id="GO:0004497">
    <property type="term" value="F:monooxygenase activity"/>
    <property type="evidence" value="ECO:0007669"/>
    <property type="project" value="UniProtKB-KW"/>
</dbReference>
<dbReference type="HOGENOM" id="CLU_001570_5_1_1"/>
<evidence type="ECO:0000256" key="5">
    <source>
        <dbReference type="ARBA" id="ARBA00022723"/>
    </source>
</evidence>
<dbReference type="GO" id="GO:0016705">
    <property type="term" value="F:oxidoreductase activity, acting on paired donors, with incorporation or reduction of molecular oxygen"/>
    <property type="evidence" value="ECO:0007669"/>
    <property type="project" value="InterPro"/>
</dbReference>
<evidence type="ECO:0000256" key="9">
    <source>
        <dbReference type="PIRSR" id="PIRSR602401-1"/>
    </source>
</evidence>
<evidence type="ECO:0000313" key="12">
    <source>
        <dbReference type="Proteomes" id="UP000053257"/>
    </source>
</evidence>
<keyword evidence="5 9" id="KW-0479">Metal-binding</keyword>
<dbReference type="PROSITE" id="PS00086">
    <property type="entry name" value="CYTOCHROME_P450"/>
    <property type="match status" value="1"/>
</dbReference>
<comment type="similarity">
    <text evidence="3 10">Belongs to the cytochrome P450 family.</text>
</comment>
<keyword evidence="6 10" id="KW-0560">Oxidoreductase</keyword>
<evidence type="ECO:0000256" key="10">
    <source>
        <dbReference type="RuleBase" id="RU000461"/>
    </source>
</evidence>
<dbReference type="InterPro" id="IPR036396">
    <property type="entry name" value="Cyt_P450_sf"/>
</dbReference>
<accession>A0A0C3S869</accession>
<dbReference type="STRING" id="745531.A0A0C3S869"/>
<dbReference type="PRINTS" id="PR00463">
    <property type="entry name" value="EP450I"/>
</dbReference>
<dbReference type="InterPro" id="IPR050121">
    <property type="entry name" value="Cytochrome_P450_monoxygenase"/>
</dbReference>